<evidence type="ECO:0000313" key="3">
    <source>
        <dbReference type="EMBL" id="PQO40102.1"/>
    </source>
</evidence>
<evidence type="ECO:0000313" key="4">
    <source>
        <dbReference type="Proteomes" id="UP000239388"/>
    </source>
</evidence>
<dbReference type="SUPFAM" id="SSF49785">
    <property type="entry name" value="Galactose-binding domain-like"/>
    <property type="match status" value="1"/>
</dbReference>
<reference evidence="3 4" key="1">
    <citation type="submission" date="2018-02" db="EMBL/GenBank/DDBJ databases">
        <title>Comparative genomes isolates from brazilian mangrove.</title>
        <authorList>
            <person name="Araujo J.E."/>
            <person name="Taketani R.G."/>
            <person name="Silva M.C.P."/>
            <person name="Loureco M.V."/>
            <person name="Andreote F.D."/>
        </authorList>
    </citation>
    <scope>NUCLEOTIDE SEQUENCE [LARGE SCALE GENOMIC DNA]</scope>
    <source>
        <strain evidence="3 4">NAP PRIS-MGV</strain>
    </source>
</reference>
<evidence type="ECO:0000256" key="1">
    <source>
        <dbReference type="SAM" id="SignalP"/>
    </source>
</evidence>
<keyword evidence="1" id="KW-0732">Signal</keyword>
<feature type="chain" id="PRO_5015630689" evidence="1">
    <location>
        <begin position="24"/>
        <end position="611"/>
    </location>
</feature>
<dbReference type="InterPro" id="IPR008979">
    <property type="entry name" value="Galactose-bd-like_sf"/>
</dbReference>
<dbReference type="SMART" id="SM00776">
    <property type="entry name" value="NPCBM"/>
    <property type="match status" value="1"/>
</dbReference>
<organism evidence="3 4">
    <name type="scientific">Blastopirellula marina</name>
    <dbReference type="NCBI Taxonomy" id="124"/>
    <lineage>
        <taxon>Bacteria</taxon>
        <taxon>Pseudomonadati</taxon>
        <taxon>Planctomycetota</taxon>
        <taxon>Planctomycetia</taxon>
        <taxon>Pirellulales</taxon>
        <taxon>Pirellulaceae</taxon>
        <taxon>Blastopirellula</taxon>
    </lineage>
</organism>
<protein>
    <submittedName>
        <fullName evidence="3">Glycosyl hydrolase</fullName>
    </submittedName>
</protein>
<dbReference type="EMBL" id="PUIB01000010">
    <property type="protein sequence ID" value="PQO40102.1"/>
    <property type="molecule type" value="Genomic_DNA"/>
</dbReference>
<dbReference type="Gene3D" id="2.60.120.1060">
    <property type="entry name" value="NPCBM/NEW2 domain"/>
    <property type="match status" value="1"/>
</dbReference>
<keyword evidence="3" id="KW-0378">Hydrolase</keyword>
<dbReference type="Pfam" id="PF08305">
    <property type="entry name" value="NPCBM"/>
    <property type="match status" value="1"/>
</dbReference>
<sequence length="611" mass="67333">MPRTSHVALAATFMLASVSLLFAADPTPQQEIDLLVPQAMKILEKWEQENPVDGQRKLHVVYWTPNDREPASRYRERLSEILLDIQNFYATEMTKLGFGPRTIQLDLADDGLVKIHVVTGEGPYDQYDTPDGRRIRQECVPTLREAGINPEEETIVIFCNMSNWDAEKRTIRQNSPYYASGTPTGGNAWQVDSPILELKSLADKENRVRDGQYGDISIGKYNSIFIGGVCHELGHALGLPHCRERPDQQKAFGTALMGSGNRTYGDNLRGEGRGTFLTLANGLKLASHPQFSGSIKGLSSRSNANVKIASIEEVDGAIQLKGRVTGSPPVYAVLGYLDPEGHSNYDAYTAVAVPDEEGEFTLRYRPLTPNFHGKFRIDLCQANGAATTYAGDDSRWSFDLTTDGEGKADLETTQQKLKLTPLIEALKSRDKKKVEEISKELQASGDDLVAEVAKRLSAPPEAKRPHISPLYVPKDVKEVPLSDCQPETAHVGYGRVAYDRAPGDMLLMEASGIIFRHGIWAHAPAQHTYDLGGAWKDFSGSVGVAGTRGKVVFVINADGKELWRSPKTEPGQLRDFWVDVDGVARLELVVEDGGDGKDGDWSMWLEPVLGR</sequence>
<proteinExistence type="predicted"/>
<accession>A0A2S8G6M8</accession>
<dbReference type="RefSeq" id="WP_105352814.1">
    <property type="nucleotide sequence ID" value="NZ_PUIB01000010.1"/>
</dbReference>
<dbReference type="InterPro" id="IPR038637">
    <property type="entry name" value="NPCBM_sf"/>
</dbReference>
<dbReference type="AlphaFoldDB" id="A0A2S8G6M8"/>
<dbReference type="OrthoDB" id="267032at2"/>
<name>A0A2S8G6M8_9BACT</name>
<dbReference type="Proteomes" id="UP000239388">
    <property type="component" value="Unassembled WGS sequence"/>
</dbReference>
<dbReference type="SUPFAM" id="SSF55486">
    <property type="entry name" value="Metalloproteases ('zincins'), catalytic domain"/>
    <property type="match status" value="1"/>
</dbReference>
<gene>
    <name evidence="3" type="ORF">C5Y98_07285</name>
</gene>
<comment type="caution">
    <text evidence="3">The sequence shown here is derived from an EMBL/GenBank/DDBJ whole genome shotgun (WGS) entry which is preliminary data.</text>
</comment>
<evidence type="ECO:0000259" key="2">
    <source>
        <dbReference type="SMART" id="SM00776"/>
    </source>
</evidence>
<dbReference type="GO" id="GO:0016787">
    <property type="term" value="F:hydrolase activity"/>
    <property type="evidence" value="ECO:0007669"/>
    <property type="project" value="UniProtKB-KW"/>
</dbReference>
<feature type="domain" description="Glycosyl hydrolase family 98 putative carbohydrate-binding module" evidence="2">
    <location>
        <begin position="475"/>
        <end position="611"/>
    </location>
</feature>
<feature type="signal peptide" evidence="1">
    <location>
        <begin position="1"/>
        <end position="23"/>
    </location>
</feature>
<dbReference type="InterPro" id="IPR013222">
    <property type="entry name" value="Glyco_hyd_98_carb-bd"/>
</dbReference>